<evidence type="ECO:0000256" key="8">
    <source>
        <dbReference type="ARBA" id="ARBA00022837"/>
    </source>
</evidence>
<keyword evidence="11 14" id="KW-0326">Glycosidase</keyword>
<evidence type="ECO:0000256" key="3">
    <source>
        <dbReference type="ARBA" id="ARBA00008061"/>
    </source>
</evidence>
<dbReference type="SUPFAM" id="SSF51445">
    <property type="entry name" value="(Trans)glycosidases"/>
    <property type="match status" value="1"/>
</dbReference>
<evidence type="ECO:0000256" key="1">
    <source>
        <dbReference type="ARBA" id="ARBA00000548"/>
    </source>
</evidence>
<dbReference type="CDD" id="cd05811">
    <property type="entry name" value="CBM20_glucoamylase"/>
    <property type="match status" value="1"/>
</dbReference>
<evidence type="ECO:0000256" key="4">
    <source>
        <dbReference type="ARBA" id="ARBA00012595"/>
    </source>
</evidence>
<keyword evidence="7 14" id="KW-0378">Hydrolase</keyword>
<name>A0AAN6RMZ7_9PLEO</name>
<dbReference type="CDD" id="cd11319">
    <property type="entry name" value="AmyAc_euk_AmyA"/>
    <property type="match status" value="1"/>
</dbReference>
<dbReference type="Proteomes" id="UP001280581">
    <property type="component" value="Unassembled WGS sequence"/>
</dbReference>
<comment type="catalytic activity">
    <reaction evidence="1 14">
        <text>Endohydrolysis of (1-&gt;4)-alpha-D-glucosidic linkages in polysaccharides containing three or more (1-&gt;4)-alpha-linked D-glucose units.</text>
        <dbReference type="EC" id="3.2.1.1"/>
    </reaction>
</comment>
<protein>
    <recommendedName>
        <fullName evidence="4 14">Alpha-amylase</fullName>
        <ecNumber evidence="4 14">3.2.1.1</ecNumber>
    </recommendedName>
</protein>
<comment type="caution">
    <text evidence="18">The sequence shown here is derived from an EMBL/GenBank/DDBJ whole genome shotgun (WGS) entry which is preliminary data.</text>
</comment>
<evidence type="ECO:0000256" key="9">
    <source>
        <dbReference type="ARBA" id="ARBA00023180"/>
    </source>
</evidence>
<dbReference type="EC" id="3.2.1.1" evidence="4 14"/>
<dbReference type="InterPro" id="IPR006047">
    <property type="entry name" value="GH13_cat_dom"/>
</dbReference>
<dbReference type="GO" id="GO:0046872">
    <property type="term" value="F:metal ion binding"/>
    <property type="evidence" value="ECO:0007669"/>
    <property type="project" value="UniProtKB-KW"/>
</dbReference>
<comment type="cofactor">
    <cofactor evidence="2">
        <name>Ca(2+)</name>
        <dbReference type="ChEBI" id="CHEBI:29108"/>
    </cofactor>
</comment>
<evidence type="ECO:0000256" key="5">
    <source>
        <dbReference type="ARBA" id="ARBA00022723"/>
    </source>
</evidence>
<dbReference type="InterPro" id="IPR013783">
    <property type="entry name" value="Ig-like_fold"/>
</dbReference>
<evidence type="ECO:0000256" key="7">
    <source>
        <dbReference type="ARBA" id="ARBA00022801"/>
    </source>
</evidence>
<dbReference type="InterPro" id="IPR002044">
    <property type="entry name" value="CBM20"/>
</dbReference>
<dbReference type="GO" id="GO:2001070">
    <property type="term" value="F:starch binding"/>
    <property type="evidence" value="ECO:0007669"/>
    <property type="project" value="InterPro"/>
</dbReference>
<dbReference type="Pfam" id="PF00686">
    <property type="entry name" value="CBM_20"/>
    <property type="match status" value="1"/>
</dbReference>
<dbReference type="InterPro" id="IPR013784">
    <property type="entry name" value="Carb-bd-like_fold"/>
</dbReference>
<evidence type="ECO:0000256" key="14">
    <source>
        <dbReference type="RuleBase" id="RU361134"/>
    </source>
</evidence>
<dbReference type="SMART" id="SM00642">
    <property type="entry name" value="Aamy"/>
    <property type="match status" value="1"/>
</dbReference>
<accession>A0AAN6RMZ7</accession>
<gene>
    <name evidence="18" type="ORF">GRF29_1g859216</name>
</gene>
<keyword evidence="5" id="KW-0479">Metal-binding</keyword>
<proteinExistence type="inferred from homology"/>
<dbReference type="InterPro" id="IPR017853">
    <property type="entry name" value="GH"/>
</dbReference>
<dbReference type="GO" id="GO:0004556">
    <property type="term" value="F:alpha-amylase activity"/>
    <property type="evidence" value="ECO:0007669"/>
    <property type="project" value="UniProtKB-UniRule"/>
</dbReference>
<feature type="chain" id="PRO_5042939558" description="Alpha-amylase" evidence="16">
    <location>
        <begin position="21"/>
        <end position="595"/>
    </location>
</feature>
<dbReference type="AlphaFoldDB" id="A0AAN6RMZ7"/>
<keyword evidence="10 14" id="KW-0119">Carbohydrate metabolism</keyword>
<dbReference type="GO" id="GO:0000272">
    <property type="term" value="P:polysaccharide catabolic process"/>
    <property type="evidence" value="ECO:0007669"/>
    <property type="project" value="UniProtKB-KW"/>
</dbReference>
<dbReference type="SUPFAM" id="SSF49452">
    <property type="entry name" value="Starch-binding domain-like"/>
    <property type="match status" value="1"/>
</dbReference>
<evidence type="ECO:0000313" key="19">
    <source>
        <dbReference type="Proteomes" id="UP001280581"/>
    </source>
</evidence>
<evidence type="ECO:0000256" key="11">
    <source>
        <dbReference type="ARBA" id="ARBA00023295"/>
    </source>
</evidence>
<dbReference type="SUPFAM" id="SSF51011">
    <property type="entry name" value="Glycosyl hydrolase domain"/>
    <property type="match status" value="1"/>
</dbReference>
<evidence type="ECO:0000256" key="13">
    <source>
        <dbReference type="RuleBase" id="RU003615"/>
    </source>
</evidence>
<keyword evidence="12" id="KW-0624">Polysaccharide degradation</keyword>
<keyword evidence="9" id="KW-0325">Glycoprotein</keyword>
<dbReference type="PRINTS" id="PR00110">
    <property type="entry name" value="ALPHAAMYLASE"/>
</dbReference>
<evidence type="ECO:0000256" key="6">
    <source>
        <dbReference type="ARBA" id="ARBA00022729"/>
    </source>
</evidence>
<evidence type="ECO:0000259" key="17">
    <source>
        <dbReference type="PROSITE" id="PS51166"/>
    </source>
</evidence>
<evidence type="ECO:0000256" key="16">
    <source>
        <dbReference type="SAM" id="SignalP"/>
    </source>
</evidence>
<feature type="signal peptide" evidence="16">
    <location>
        <begin position="1"/>
        <end position="20"/>
    </location>
</feature>
<dbReference type="PROSITE" id="PS51166">
    <property type="entry name" value="CBM20"/>
    <property type="match status" value="1"/>
</dbReference>
<feature type="region of interest" description="Disordered" evidence="15">
    <location>
        <begin position="467"/>
        <end position="487"/>
    </location>
</feature>
<keyword evidence="19" id="KW-1185">Reference proteome</keyword>
<evidence type="ECO:0000256" key="12">
    <source>
        <dbReference type="ARBA" id="ARBA00023326"/>
    </source>
</evidence>
<comment type="similarity">
    <text evidence="3 13">Belongs to the glycosyl hydrolase 13 family.</text>
</comment>
<dbReference type="InterPro" id="IPR034836">
    <property type="entry name" value="CBM20_glucoamylase"/>
</dbReference>
<dbReference type="PANTHER" id="PTHR10357:SF212">
    <property type="entry name" value="ALPHA-AMYLASE"/>
    <property type="match status" value="1"/>
</dbReference>
<dbReference type="InterPro" id="IPR006046">
    <property type="entry name" value="Alpha_amylase"/>
</dbReference>
<evidence type="ECO:0000313" key="18">
    <source>
        <dbReference type="EMBL" id="KAK3216744.1"/>
    </source>
</evidence>
<sequence length="595" mass="63505">MLSLQFVISILLQVASIVSAADTAAWKSRSIYFVLTDRVARSSSDTGGSSCGNLGNYCGGTFKGLESKLDYIKGLGFDAIWITPVIANSPGGYHGYWAQDLYAINSNYGTAADLKSLVSTAHSKGIYVMVDVVANHMGQGAISDNRPEPLNQQSSYHSKCAIDYSNQNSVENCEIANLPDVDTQNSGIRTLYQTWIKWLVNEYQFDGVRIDTVKHVEKEFWKPFSDAAGVYSIGEVWDGSASYVAGYANTMSGLLNYPVYYPMNKFYQQTGSSQDLVDMINTVSSTFPDPAALGTFLDNHDNPRWLNQKNDQTLLKNALAFVILSRGIPIVYYGTEQGYAGGADPANREDLWRSGFSTSGNLYQSISKLTGARKAAGGLAGDDHVHLYVASNAYAWSRADGNLIVLTTNGGGSYSGQHCFNSQKANGKWSNVYGDGSTVTADGSGQVCLQVTNGEPVVLVASSNAAPTSVTPTSATPTSVTPTTLQTSSTACPTSVPVTFTHKIVTNMGDTIHITGNTTQLGNWKATSGPALSAASYTSANPVWTITLPMAPGSGVGYKFVKVSSGGTVTWESDPNRAYAVPKCKANAAVSSSWQ</sequence>
<dbReference type="Pfam" id="PF00128">
    <property type="entry name" value="Alpha-amylase"/>
    <property type="match status" value="1"/>
</dbReference>
<dbReference type="PANTHER" id="PTHR10357">
    <property type="entry name" value="ALPHA-AMYLASE FAMILY MEMBER"/>
    <property type="match status" value="1"/>
</dbReference>
<dbReference type="FunFam" id="3.20.20.80:FF:000120">
    <property type="entry name" value="Alpha-amylase A"/>
    <property type="match status" value="1"/>
</dbReference>
<reference evidence="18 19" key="1">
    <citation type="submission" date="2021-02" db="EMBL/GenBank/DDBJ databases">
        <title>Genome assembly of Pseudopithomyces chartarum.</title>
        <authorList>
            <person name="Jauregui R."/>
            <person name="Singh J."/>
            <person name="Voisey C."/>
        </authorList>
    </citation>
    <scope>NUCLEOTIDE SEQUENCE [LARGE SCALE GENOMIC DNA]</scope>
    <source>
        <strain evidence="18 19">AGR01</strain>
    </source>
</reference>
<evidence type="ECO:0000256" key="2">
    <source>
        <dbReference type="ARBA" id="ARBA00001913"/>
    </source>
</evidence>
<organism evidence="18 19">
    <name type="scientific">Pseudopithomyces chartarum</name>
    <dbReference type="NCBI Taxonomy" id="1892770"/>
    <lineage>
        <taxon>Eukaryota</taxon>
        <taxon>Fungi</taxon>
        <taxon>Dikarya</taxon>
        <taxon>Ascomycota</taxon>
        <taxon>Pezizomycotina</taxon>
        <taxon>Dothideomycetes</taxon>
        <taxon>Pleosporomycetidae</taxon>
        <taxon>Pleosporales</taxon>
        <taxon>Massarineae</taxon>
        <taxon>Didymosphaeriaceae</taxon>
        <taxon>Pseudopithomyces</taxon>
    </lineage>
</organism>
<evidence type="ECO:0000256" key="10">
    <source>
        <dbReference type="ARBA" id="ARBA00023277"/>
    </source>
</evidence>
<dbReference type="SMART" id="SM01065">
    <property type="entry name" value="CBM_2"/>
    <property type="match status" value="1"/>
</dbReference>
<evidence type="ECO:0000256" key="15">
    <source>
        <dbReference type="SAM" id="MobiDB-lite"/>
    </source>
</evidence>
<dbReference type="Gene3D" id="3.20.20.80">
    <property type="entry name" value="Glycosidases"/>
    <property type="match status" value="1"/>
</dbReference>
<feature type="domain" description="CBM20" evidence="17">
    <location>
        <begin position="490"/>
        <end position="595"/>
    </location>
</feature>
<dbReference type="Gene3D" id="2.60.40.10">
    <property type="entry name" value="Immunoglobulins"/>
    <property type="match status" value="1"/>
</dbReference>
<dbReference type="EMBL" id="WVTA01000001">
    <property type="protein sequence ID" value="KAK3216744.1"/>
    <property type="molecule type" value="Genomic_DNA"/>
</dbReference>
<keyword evidence="8" id="KW-0106">Calcium</keyword>
<dbReference type="FunFam" id="2.60.40.10:FF:000552">
    <property type="entry name" value="Related to glucoamylase"/>
    <property type="match status" value="1"/>
</dbReference>
<keyword evidence="6 16" id="KW-0732">Signal</keyword>